<evidence type="ECO:0000256" key="3">
    <source>
        <dbReference type="PIRSR" id="PIRSR005962-1"/>
    </source>
</evidence>
<accession>B7G2N0</accession>
<sequence length="397" mass="42487">DALIHTRRTLHQRPELMYQESQTSAIVQKALTEMGISNFTTGWAVNTHPDVIPGPGGYGIVVDIGTGQAPCVLLRADMDALPILEQTTNVDAFRSQTDHQMHACGHDGHTTMLLGAAAILKGMEASLPGTVRIMFQPAEEGGAGAKRMREEGVLKQAPQPSYAFGMHVWPTLPSGVVATRPGPLLAACERFEILLAGVGGHAAMPHLTIDPIVTASAIVMNLQTIVSRTISPLESGVCSITKIEGGDAFNVIPHSVLLRGTIRALRTETLLSLRDKVEHIVESTAATHGCNVTISYSPDYYPPTVNDPDLYETFAKHVGAMVSSEGVIRDTEPTMGAEDFSFVAESIPSAFFLLGQGSGTDPPTDYGLHHPHFALDESVLPQGVELHVNLALRALQK</sequence>
<keyword evidence="6" id="KW-1185">Reference proteome</keyword>
<dbReference type="RefSeq" id="XP_002181409.1">
    <property type="nucleotide sequence ID" value="XM_002181373.1"/>
</dbReference>
<protein>
    <recommendedName>
        <fullName evidence="4">Peptidase M20 dimerisation domain-containing protein</fullName>
    </recommendedName>
</protein>
<dbReference type="Gene3D" id="3.30.70.360">
    <property type="match status" value="1"/>
</dbReference>
<name>B7G2N0_PHATC</name>
<dbReference type="KEGG" id="pti:PHATRDRAFT_13725"/>
<dbReference type="EMBL" id="CM000614">
    <property type="protein sequence ID" value="EEC47332.1"/>
    <property type="molecule type" value="Genomic_DNA"/>
</dbReference>
<feature type="non-terminal residue" evidence="5">
    <location>
        <position position="397"/>
    </location>
</feature>
<keyword evidence="3" id="KW-0479">Metal-binding</keyword>
<keyword evidence="2" id="KW-0378">Hydrolase</keyword>
<dbReference type="FunFam" id="3.30.70.360:FF:000001">
    <property type="entry name" value="N-acetyldiaminopimelate deacetylase"/>
    <property type="match status" value="1"/>
</dbReference>
<dbReference type="SUPFAM" id="SSF53187">
    <property type="entry name" value="Zn-dependent exopeptidases"/>
    <property type="match status" value="1"/>
</dbReference>
<feature type="binding site" evidence="3">
    <location>
        <position position="140"/>
    </location>
    <ligand>
        <name>Mn(2+)</name>
        <dbReference type="ChEBI" id="CHEBI:29035"/>
        <label>2</label>
    </ligand>
</feature>
<feature type="binding site" evidence="3">
    <location>
        <position position="106"/>
    </location>
    <ligand>
        <name>Mn(2+)</name>
        <dbReference type="ChEBI" id="CHEBI:29035"/>
        <label>2</label>
    </ligand>
</feature>
<feature type="non-terminal residue" evidence="5">
    <location>
        <position position="1"/>
    </location>
</feature>
<dbReference type="Proteomes" id="UP000000759">
    <property type="component" value="Chromosome 12"/>
</dbReference>
<dbReference type="InterPro" id="IPR002933">
    <property type="entry name" value="Peptidase_M20"/>
</dbReference>
<feature type="domain" description="Peptidase M20 dimerisation" evidence="4">
    <location>
        <begin position="195"/>
        <end position="286"/>
    </location>
</feature>
<dbReference type="PaxDb" id="2850-Phatr13725"/>
<dbReference type="eggNOG" id="ENOG502QQEM">
    <property type="taxonomic scope" value="Eukaryota"/>
</dbReference>
<feature type="binding site" evidence="3">
    <location>
        <position position="369"/>
    </location>
    <ligand>
        <name>Mn(2+)</name>
        <dbReference type="ChEBI" id="CHEBI:29035"/>
        <label>2</label>
    </ligand>
</feature>
<dbReference type="SUPFAM" id="SSF55031">
    <property type="entry name" value="Bacterial exopeptidase dimerisation domain"/>
    <property type="match status" value="1"/>
</dbReference>
<dbReference type="GO" id="GO:0016787">
    <property type="term" value="F:hydrolase activity"/>
    <property type="evidence" value="ECO:0007669"/>
    <property type="project" value="UniProtKB-KW"/>
</dbReference>
<evidence type="ECO:0000256" key="2">
    <source>
        <dbReference type="ARBA" id="ARBA00022801"/>
    </source>
</evidence>
<dbReference type="Pfam" id="PF01546">
    <property type="entry name" value="Peptidase_M20"/>
    <property type="match status" value="1"/>
</dbReference>
<organism evidence="5 6">
    <name type="scientific">Phaeodactylum tricornutum (strain CCAP 1055/1)</name>
    <dbReference type="NCBI Taxonomy" id="556484"/>
    <lineage>
        <taxon>Eukaryota</taxon>
        <taxon>Sar</taxon>
        <taxon>Stramenopiles</taxon>
        <taxon>Ochrophyta</taxon>
        <taxon>Bacillariophyta</taxon>
        <taxon>Bacillariophyceae</taxon>
        <taxon>Bacillariophycidae</taxon>
        <taxon>Naviculales</taxon>
        <taxon>Phaeodactylaceae</taxon>
        <taxon>Phaeodactylum</taxon>
    </lineage>
</organism>
<dbReference type="Pfam" id="PF07687">
    <property type="entry name" value="M20_dimer"/>
    <property type="match status" value="1"/>
</dbReference>
<dbReference type="InterPro" id="IPR017439">
    <property type="entry name" value="Amidohydrolase"/>
</dbReference>
<dbReference type="HOGENOM" id="CLU_023257_0_0_1"/>
<dbReference type="GeneID" id="7202048"/>
<dbReference type="Gene3D" id="3.40.630.10">
    <property type="entry name" value="Zn peptidases"/>
    <property type="match status" value="1"/>
</dbReference>
<dbReference type="InterPro" id="IPR036264">
    <property type="entry name" value="Bact_exopeptidase_dim_dom"/>
</dbReference>
<evidence type="ECO:0000259" key="4">
    <source>
        <dbReference type="Pfam" id="PF07687"/>
    </source>
</evidence>
<reference evidence="6" key="2">
    <citation type="submission" date="2008-08" db="EMBL/GenBank/DDBJ databases">
        <authorList>
            <consortium name="Diatom Consortium"/>
            <person name="Grigoriev I."/>
            <person name="Grimwood J."/>
            <person name="Kuo A."/>
            <person name="Otillar R.P."/>
            <person name="Salamov A."/>
            <person name="Detter J.C."/>
            <person name="Lindquist E."/>
            <person name="Shapiro H."/>
            <person name="Lucas S."/>
            <person name="Glavina del Rio T."/>
            <person name="Pitluck S."/>
            <person name="Rokhsar D."/>
            <person name="Bowler C."/>
        </authorList>
    </citation>
    <scope>GENOME REANNOTATION</scope>
    <source>
        <strain evidence="6">CCAP 1055/1</strain>
    </source>
</reference>
<proteinExistence type="inferred from homology"/>
<dbReference type="InterPro" id="IPR011650">
    <property type="entry name" value="Peptidase_M20_dimer"/>
</dbReference>
<dbReference type="NCBIfam" id="TIGR01891">
    <property type="entry name" value="amidohydrolases"/>
    <property type="match status" value="1"/>
</dbReference>
<reference evidence="5 6" key="1">
    <citation type="journal article" date="2008" name="Nature">
        <title>The Phaeodactylum genome reveals the evolutionary history of diatom genomes.</title>
        <authorList>
            <person name="Bowler C."/>
            <person name="Allen A.E."/>
            <person name="Badger J.H."/>
            <person name="Grimwood J."/>
            <person name="Jabbari K."/>
            <person name="Kuo A."/>
            <person name="Maheswari U."/>
            <person name="Martens C."/>
            <person name="Maumus F."/>
            <person name="Otillar R.P."/>
            <person name="Rayko E."/>
            <person name="Salamov A."/>
            <person name="Vandepoele K."/>
            <person name="Beszteri B."/>
            <person name="Gruber A."/>
            <person name="Heijde M."/>
            <person name="Katinka M."/>
            <person name="Mock T."/>
            <person name="Valentin K."/>
            <person name="Verret F."/>
            <person name="Berges J.A."/>
            <person name="Brownlee C."/>
            <person name="Cadoret J.P."/>
            <person name="Chiovitti A."/>
            <person name="Choi C.J."/>
            <person name="Coesel S."/>
            <person name="De Martino A."/>
            <person name="Detter J.C."/>
            <person name="Durkin C."/>
            <person name="Falciatore A."/>
            <person name="Fournet J."/>
            <person name="Haruta M."/>
            <person name="Huysman M.J."/>
            <person name="Jenkins B.D."/>
            <person name="Jiroutova K."/>
            <person name="Jorgensen R.E."/>
            <person name="Joubert Y."/>
            <person name="Kaplan A."/>
            <person name="Kroger N."/>
            <person name="Kroth P.G."/>
            <person name="La Roche J."/>
            <person name="Lindquist E."/>
            <person name="Lommer M."/>
            <person name="Martin-Jezequel V."/>
            <person name="Lopez P.J."/>
            <person name="Lucas S."/>
            <person name="Mangogna M."/>
            <person name="McGinnis K."/>
            <person name="Medlin L.K."/>
            <person name="Montsant A."/>
            <person name="Oudot-Le Secq M.P."/>
            <person name="Napoli C."/>
            <person name="Obornik M."/>
            <person name="Parker M.S."/>
            <person name="Petit J.L."/>
            <person name="Porcel B.M."/>
            <person name="Poulsen N."/>
            <person name="Robison M."/>
            <person name="Rychlewski L."/>
            <person name="Rynearson T.A."/>
            <person name="Schmutz J."/>
            <person name="Shapiro H."/>
            <person name="Siaut M."/>
            <person name="Stanley M."/>
            <person name="Sussman M.R."/>
            <person name="Taylor A.R."/>
            <person name="Vardi A."/>
            <person name="von Dassow P."/>
            <person name="Vyverman W."/>
            <person name="Willis A."/>
            <person name="Wyrwicz L.S."/>
            <person name="Rokhsar D.S."/>
            <person name="Weissenbach J."/>
            <person name="Armbrust E.V."/>
            <person name="Green B.R."/>
            <person name="Van de Peer Y."/>
            <person name="Grigoriev I.V."/>
        </authorList>
    </citation>
    <scope>NUCLEOTIDE SEQUENCE [LARGE SCALE GENOMIC DNA]</scope>
    <source>
        <strain evidence="5 6">CCAP 1055/1</strain>
    </source>
</reference>
<dbReference type="PANTHER" id="PTHR11014">
    <property type="entry name" value="PEPTIDASE M20 FAMILY MEMBER"/>
    <property type="match status" value="1"/>
</dbReference>
<feature type="binding site" evidence="3">
    <location>
        <position position="104"/>
    </location>
    <ligand>
        <name>Mn(2+)</name>
        <dbReference type="ChEBI" id="CHEBI:29035"/>
        <label>2</label>
    </ligand>
</feature>
<gene>
    <name evidence="5" type="ORF">PHATRDRAFT_13725</name>
</gene>
<evidence type="ECO:0000256" key="1">
    <source>
        <dbReference type="ARBA" id="ARBA00006153"/>
    </source>
</evidence>
<dbReference type="OrthoDB" id="6119954at2759"/>
<comment type="similarity">
    <text evidence="1">Belongs to the peptidase M20 family.</text>
</comment>
<evidence type="ECO:0000313" key="5">
    <source>
        <dbReference type="EMBL" id="EEC47332.1"/>
    </source>
</evidence>
<dbReference type="PIRSF" id="PIRSF005962">
    <property type="entry name" value="Pept_M20D_amidohydro"/>
    <property type="match status" value="1"/>
</dbReference>
<dbReference type="AlphaFoldDB" id="B7G2N0"/>
<dbReference type="PANTHER" id="PTHR11014:SF63">
    <property type="entry name" value="METALLOPEPTIDASE, PUTATIVE (AFU_ORTHOLOGUE AFUA_6G09600)-RELATED"/>
    <property type="match status" value="1"/>
</dbReference>
<feature type="binding site" evidence="3">
    <location>
        <position position="167"/>
    </location>
    <ligand>
        <name>Mn(2+)</name>
        <dbReference type="ChEBI" id="CHEBI:29035"/>
        <label>2</label>
    </ligand>
</feature>
<evidence type="ECO:0000313" key="6">
    <source>
        <dbReference type="Proteomes" id="UP000000759"/>
    </source>
</evidence>
<dbReference type="GO" id="GO:0046872">
    <property type="term" value="F:metal ion binding"/>
    <property type="evidence" value="ECO:0007669"/>
    <property type="project" value="UniProtKB-KW"/>
</dbReference>
<keyword evidence="3" id="KW-0464">Manganese</keyword>
<comment type="cofactor">
    <cofactor evidence="3">
        <name>Mn(2+)</name>
        <dbReference type="ChEBI" id="CHEBI:29035"/>
    </cofactor>
    <text evidence="3">The Mn(2+) ion enhances activity.</text>
</comment>
<dbReference type="InParanoid" id="B7G2N0"/>